<dbReference type="GO" id="GO:0006281">
    <property type="term" value="P:DNA repair"/>
    <property type="evidence" value="ECO:0007669"/>
    <property type="project" value="TreeGrafter"/>
</dbReference>
<dbReference type="InterPro" id="IPR041492">
    <property type="entry name" value="HAD_2"/>
</dbReference>
<dbReference type="GO" id="GO:0005829">
    <property type="term" value="C:cytosol"/>
    <property type="evidence" value="ECO:0007669"/>
    <property type="project" value="TreeGrafter"/>
</dbReference>
<name>A0A2T5IZ02_9GAMM</name>
<dbReference type="NCBIfam" id="TIGR01509">
    <property type="entry name" value="HAD-SF-IA-v3"/>
    <property type="match status" value="1"/>
</dbReference>
<evidence type="ECO:0000313" key="5">
    <source>
        <dbReference type="EMBL" id="PTQ89239.1"/>
    </source>
</evidence>
<dbReference type="InterPro" id="IPR006439">
    <property type="entry name" value="HAD-SF_hydro_IA"/>
</dbReference>
<reference evidence="5 6" key="1">
    <citation type="submission" date="2018-04" db="EMBL/GenBank/DDBJ databases">
        <title>Genomic Encyclopedia of Archaeal and Bacterial Type Strains, Phase II (KMG-II): from individual species to whole genera.</title>
        <authorList>
            <person name="Goeker M."/>
        </authorList>
    </citation>
    <scope>NUCLEOTIDE SEQUENCE [LARGE SCALE GENOMIC DNA]</scope>
    <source>
        <strain evidence="5 6">DSM 5822</strain>
    </source>
</reference>
<protein>
    <submittedName>
        <fullName evidence="5">Phosphoglycolate phosphatase</fullName>
    </submittedName>
</protein>
<dbReference type="Gene3D" id="1.10.150.240">
    <property type="entry name" value="Putative phosphatase, domain 2"/>
    <property type="match status" value="1"/>
</dbReference>
<dbReference type="InterPro" id="IPR023198">
    <property type="entry name" value="PGP-like_dom2"/>
</dbReference>
<keyword evidence="6" id="KW-1185">Reference proteome</keyword>
<dbReference type="SFLD" id="SFLDS00003">
    <property type="entry name" value="Haloacid_Dehalogenase"/>
    <property type="match status" value="1"/>
</dbReference>
<dbReference type="SFLD" id="SFLDG01135">
    <property type="entry name" value="C1.5.6:_HAD__Beta-PGM__Phospha"/>
    <property type="match status" value="1"/>
</dbReference>
<dbReference type="SFLD" id="SFLDG01129">
    <property type="entry name" value="C1.5:_HAD__Beta-PGM__Phosphata"/>
    <property type="match status" value="1"/>
</dbReference>
<evidence type="ECO:0000313" key="6">
    <source>
        <dbReference type="Proteomes" id="UP000244223"/>
    </source>
</evidence>
<dbReference type="Proteomes" id="UP000244223">
    <property type="component" value="Unassembled WGS sequence"/>
</dbReference>
<evidence type="ECO:0000256" key="4">
    <source>
        <dbReference type="ARBA" id="ARBA00023277"/>
    </source>
</evidence>
<sequence length="221" mass="24411">MSQHIEAVLFDLDGTLVDTAPDFIRILNALRQTQGKPALENAVIRAAVSAGARAMIQVGFPEHAVDSPEFIQLRQQFLDNYGLGLDQESRLFDGLETLLSQLEQRGIPWGIVTNKPRVYSEALLKGLHLDQRCAVLVCPDDVSRTKPDPEPLYLACKKLGVTTENSVYVGDHIRDIQAGNNANMTTIAVGFGYIVAGEHIEDWQADHCVQTVAELIHFFNS</sequence>
<proteinExistence type="predicted"/>
<dbReference type="FunFam" id="3.40.50.1000:FF:000022">
    <property type="entry name" value="Phosphoglycolate phosphatase"/>
    <property type="match status" value="1"/>
</dbReference>
<keyword evidence="2" id="KW-0378">Hydrolase</keyword>
<organism evidence="5 6">
    <name type="scientific">Agitococcus lubricus</name>
    <dbReference type="NCBI Taxonomy" id="1077255"/>
    <lineage>
        <taxon>Bacteria</taxon>
        <taxon>Pseudomonadati</taxon>
        <taxon>Pseudomonadota</taxon>
        <taxon>Gammaproteobacteria</taxon>
        <taxon>Moraxellales</taxon>
        <taxon>Moraxellaceae</taxon>
        <taxon>Agitococcus</taxon>
    </lineage>
</organism>
<evidence type="ECO:0000256" key="3">
    <source>
        <dbReference type="ARBA" id="ARBA00022842"/>
    </source>
</evidence>
<keyword evidence="4" id="KW-0119">Carbohydrate metabolism</keyword>
<gene>
    <name evidence="5" type="ORF">C8N29_108123</name>
</gene>
<dbReference type="InterPro" id="IPR023214">
    <property type="entry name" value="HAD_sf"/>
</dbReference>
<dbReference type="NCBIfam" id="TIGR01549">
    <property type="entry name" value="HAD-SF-IA-v1"/>
    <property type="match status" value="1"/>
</dbReference>
<evidence type="ECO:0000256" key="1">
    <source>
        <dbReference type="ARBA" id="ARBA00022723"/>
    </source>
</evidence>
<dbReference type="PRINTS" id="PR00413">
    <property type="entry name" value="HADHALOGNASE"/>
</dbReference>
<dbReference type="InterPro" id="IPR036412">
    <property type="entry name" value="HAD-like_sf"/>
</dbReference>
<keyword evidence="1" id="KW-0479">Metal-binding</keyword>
<dbReference type="Pfam" id="PF13419">
    <property type="entry name" value="HAD_2"/>
    <property type="match status" value="1"/>
</dbReference>
<dbReference type="SUPFAM" id="SSF56784">
    <property type="entry name" value="HAD-like"/>
    <property type="match status" value="1"/>
</dbReference>
<dbReference type="EMBL" id="QAON01000008">
    <property type="protein sequence ID" value="PTQ89239.1"/>
    <property type="molecule type" value="Genomic_DNA"/>
</dbReference>
<dbReference type="PANTHER" id="PTHR43434">
    <property type="entry name" value="PHOSPHOGLYCOLATE PHOSPHATASE"/>
    <property type="match status" value="1"/>
</dbReference>
<dbReference type="InterPro" id="IPR050155">
    <property type="entry name" value="HAD-like_hydrolase_sf"/>
</dbReference>
<keyword evidence="3" id="KW-0460">Magnesium</keyword>
<dbReference type="GO" id="GO:0008967">
    <property type="term" value="F:phosphoglycolate phosphatase activity"/>
    <property type="evidence" value="ECO:0007669"/>
    <property type="project" value="TreeGrafter"/>
</dbReference>
<dbReference type="Gene3D" id="3.40.50.1000">
    <property type="entry name" value="HAD superfamily/HAD-like"/>
    <property type="match status" value="1"/>
</dbReference>
<accession>A0A2T5IZ02</accession>
<evidence type="ECO:0000256" key="2">
    <source>
        <dbReference type="ARBA" id="ARBA00022801"/>
    </source>
</evidence>
<dbReference type="PANTHER" id="PTHR43434:SF23">
    <property type="entry name" value="PHOSPHOGLYCOLATE PHOSPHATASE"/>
    <property type="match status" value="1"/>
</dbReference>
<dbReference type="GO" id="GO:0046872">
    <property type="term" value="F:metal ion binding"/>
    <property type="evidence" value="ECO:0007669"/>
    <property type="project" value="UniProtKB-KW"/>
</dbReference>
<dbReference type="AlphaFoldDB" id="A0A2T5IZ02"/>
<comment type="caution">
    <text evidence="5">The sequence shown here is derived from an EMBL/GenBank/DDBJ whole genome shotgun (WGS) entry which is preliminary data.</text>
</comment>